<accession>A0ABQ9DBA6</accession>
<comment type="caution">
    <text evidence="1">The sequence shown here is derived from an EMBL/GenBank/DDBJ whole genome shotgun (WGS) entry which is preliminary data.</text>
</comment>
<evidence type="ECO:0008006" key="3">
    <source>
        <dbReference type="Google" id="ProtNLM"/>
    </source>
</evidence>
<dbReference type="PANTHER" id="PTHR33395">
    <property type="entry name" value="TRANSCRIPTASE, PUTATIVE-RELATED-RELATED"/>
    <property type="match status" value="1"/>
</dbReference>
<gene>
    <name evidence="1" type="ORF">WISP_78461</name>
</gene>
<keyword evidence="2" id="KW-1185">Reference proteome</keyword>
<protein>
    <recommendedName>
        <fullName evidence="3">RNA-directed DNA polymerase from mobile element jockey</fullName>
    </recommendedName>
</protein>
<reference evidence="1" key="1">
    <citation type="submission" date="2019-10" db="EMBL/GenBank/DDBJ databases">
        <authorList>
            <person name="Soares A.E.R."/>
            <person name="Aleixo A."/>
            <person name="Schneider P."/>
            <person name="Miyaki C.Y."/>
            <person name="Schneider M.P."/>
            <person name="Mello C."/>
            <person name="Vasconcelos A.T.R."/>
        </authorList>
    </citation>
    <scope>NUCLEOTIDE SEQUENCE</scope>
    <source>
        <tissue evidence="1">Muscle</tissue>
    </source>
</reference>
<proteinExistence type="predicted"/>
<sequence>MCEEHWFHLGQICTGNCLCSQQHASLEDAVSDLLKHLDPQKSMGPDRVHSRMMRELVKELAKPLSIIYQQSWLSGEVPNDWKVANVTPIHKKGCKEDLGNYRPVSLTLVPGKVMEQIILSAITQDLGSDPASTDLERAEAVREESRREEWDVSTQVRRKSCSLEVKRGLVRKECRRREAQNPLLLGRNHLPKSMDVVDLPLLDAI</sequence>
<evidence type="ECO:0000313" key="1">
    <source>
        <dbReference type="EMBL" id="KAJ7415416.1"/>
    </source>
</evidence>
<dbReference type="EMBL" id="WHWB01033950">
    <property type="protein sequence ID" value="KAJ7415416.1"/>
    <property type="molecule type" value="Genomic_DNA"/>
</dbReference>
<dbReference type="PANTHER" id="PTHR33395:SF22">
    <property type="entry name" value="REVERSE TRANSCRIPTASE DOMAIN-CONTAINING PROTEIN"/>
    <property type="match status" value="1"/>
</dbReference>
<evidence type="ECO:0000313" key="2">
    <source>
        <dbReference type="Proteomes" id="UP001145742"/>
    </source>
</evidence>
<dbReference type="Proteomes" id="UP001145742">
    <property type="component" value="Unassembled WGS sequence"/>
</dbReference>
<organism evidence="1 2">
    <name type="scientific">Willisornis vidua</name>
    <name type="common">Xingu scale-backed antbird</name>
    <dbReference type="NCBI Taxonomy" id="1566151"/>
    <lineage>
        <taxon>Eukaryota</taxon>
        <taxon>Metazoa</taxon>
        <taxon>Chordata</taxon>
        <taxon>Craniata</taxon>
        <taxon>Vertebrata</taxon>
        <taxon>Euteleostomi</taxon>
        <taxon>Archelosauria</taxon>
        <taxon>Archosauria</taxon>
        <taxon>Dinosauria</taxon>
        <taxon>Saurischia</taxon>
        <taxon>Theropoda</taxon>
        <taxon>Coelurosauria</taxon>
        <taxon>Aves</taxon>
        <taxon>Neognathae</taxon>
        <taxon>Neoaves</taxon>
        <taxon>Telluraves</taxon>
        <taxon>Australaves</taxon>
        <taxon>Passeriformes</taxon>
        <taxon>Thamnophilidae</taxon>
        <taxon>Willisornis</taxon>
    </lineage>
</organism>
<name>A0ABQ9DBA6_9PASS</name>